<organism evidence="1 2">
    <name type="scientific">Leucogyrophana mollusca</name>
    <dbReference type="NCBI Taxonomy" id="85980"/>
    <lineage>
        <taxon>Eukaryota</taxon>
        <taxon>Fungi</taxon>
        <taxon>Dikarya</taxon>
        <taxon>Basidiomycota</taxon>
        <taxon>Agaricomycotina</taxon>
        <taxon>Agaricomycetes</taxon>
        <taxon>Agaricomycetidae</taxon>
        <taxon>Boletales</taxon>
        <taxon>Boletales incertae sedis</taxon>
        <taxon>Leucogyrophana</taxon>
    </lineage>
</organism>
<accession>A0ACB8BY38</accession>
<evidence type="ECO:0000313" key="2">
    <source>
        <dbReference type="Proteomes" id="UP000790709"/>
    </source>
</evidence>
<reference evidence="1" key="1">
    <citation type="journal article" date="2021" name="New Phytol.">
        <title>Evolutionary innovations through gain and loss of genes in the ectomycorrhizal Boletales.</title>
        <authorList>
            <person name="Wu G."/>
            <person name="Miyauchi S."/>
            <person name="Morin E."/>
            <person name="Kuo A."/>
            <person name="Drula E."/>
            <person name="Varga T."/>
            <person name="Kohler A."/>
            <person name="Feng B."/>
            <person name="Cao Y."/>
            <person name="Lipzen A."/>
            <person name="Daum C."/>
            <person name="Hundley H."/>
            <person name="Pangilinan J."/>
            <person name="Johnson J."/>
            <person name="Barry K."/>
            <person name="LaButti K."/>
            <person name="Ng V."/>
            <person name="Ahrendt S."/>
            <person name="Min B."/>
            <person name="Choi I.G."/>
            <person name="Park H."/>
            <person name="Plett J.M."/>
            <person name="Magnuson J."/>
            <person name="Spatafora J.W."/>
            <person name="Nagy L.G."/>
            <person name="Henrissat B."/>
            <person name="Grigoriev I.V."/>
            <person name="Yang Z.L."/>
            <person name="Xu J."/>
            <person name="Martin F.M."/>
        </authorList>
    </citation>
    <scope>NUCLEOTIDE SEQUENCE</scope>
    <source>
        <strain evidence="1">KUC20120723A-06</strain>
    </source>
</reference>
<protein>
    <submittedName>
        <fullName evidence="1">Uncharacterized protein</fullName>
    </submittedName>
</protein>
<sequence length="164" mass="18065">MVPLPSKFQVPRPVTPKFRVLILAALSHRYLPHRQVLPVPRLPMDSRLILTALSRRLLPLAIGFPRSVFTFASFVSLALKVIHYCLYAPLSFGQPPAYSRQPPASPSPSSQPSLSRSPTTPGQPMYQPMFHPSAPSLAYLRASSFAPLTPSAHPPRLVTPLSRP</sequence>
<evidence type="ECO:0000313" key="1">
    <source>
        <dbReference type="EMBL" id="KAH7929573.1"/>
    </source>
</evidence>
<dbReference type="EMBL" id="MU266340">
    <property type="protein sequence ID" value="KAH7929573.1"/>
    <property type="molecule type" value="Genomic_DNA"/>
</dbReference>
<dbReference type="Proteomes" id="UP000790709">
    <property type="component" value="Unassembled WGS sequence"/>
</dbReference>
<comment type="caution">
    <text evidence="1">The sequence shown here is derived from an EMBL/GenBank/DDBJ whole genome shotgun (WGS) entry which is preliminary data.</text>
</comment>
<gene>
    <name evidence="1" type="ORF">BV22DRAFT_122533</name>
</gene>
<name>A0ACB8BY38_9AGAM</name>
<proteinExistence type="predicted"/>
<keyword evidence="2" id="KW-1185">Reference proteome</keyword>